<feature type="compositionally biased region" description="Acidic residues" evidence="1">
    <location>
        <begin position="280"/>
        <end position="291"/>
    </location>
</feature>
<evidence type="ECO:0000313" key="3">
    <source>
        <dbReference type="EMBL" id="KAJ8610117.1"/>
    </source>
</evidence>
<feature type="region of interest" description="Disordered" evidence="1">
    <location>
        <begin position="279"/>
        <end position="316"/>
    </location>
</feature>
<gene>
    <name evidence="3" type="ORF">CTAYLR_007101</name>
</gene>
<organism evidence="3 4">
    <name type="scientific">Chrysophaeum taylorii</name>
    <dbReference type="NCBI Taxonomy" id="2483200"/>
    <lineage>
        <taxon>Eukaryota</taxon>
        <taxon>Sar</taxon>
        <taxon>Stramenopiles</taxon>
        <taxon>Ochrophyta</taxon>
        <taxon>Pelagophyceae</taxon>
        <taxon>Pelagomonadales</taxon>
        <taxon>Pelagomonadaceae</taxon>
        <taxon>Chrysophaeum</taxon>
    </lineage>
</organism>
<evidence type="ECO:0000259" key="2">
    <source>
        <dbReference type="Pfam" id="PF12110"/>
    </source>
</evidence>
<evidence type="ECO:0000256" key="1">
    <source>
        <dbReference type="SAM" id="MobiDB-lite"/>
    </source>
</evidence>
<protein>
    <recommendedName>
        <fullName evidence="2">Nuclear pore complex protein NUP96 C-terminal domain-containing protein</fullName>
    </recommendedName>
</protein>
<sequence length="860" mass="93750">MVRLGLEEDDEEDEEEEVRNVRMQAPGEDEEEYDEEPRRRSSQHVVYSPGGLFASPTDMAVDERERGVLGGRETMGLAAQLGLGAEGTSRARSVASPGKRRSLAENAASSSAGMTMMKKKKWRTPSRVLLESRVVEPPAKVGEANLETARMLERAHRTHFPGREARGLSSHGRDYGLFMGRSFRASVSADGRVARPVVGAQRVSVSAARVAEVPERALAVALNRLQVIAVGDMPFRAHDRRRRALARTAADYAEVYGDCGDRVVARSWELVSALWFAAPPDDDDDDDDDGEKESGANGNLPPPTASLVATEAQSNDRRRRYFATAAGARRSAAGRDARYEAVSAWLAGEAAAGEEDEELDDAAPMAVVYRDVARRLCRRDAAAAAERAIEGQCTRLALAIASRAAPEARGALDGAFDAANAEASDASRALLARALGIAAGRLELEDHILAMSAEEEEEDDRAAGLDWFARLGLHVWYERRGSASLSRGVASFEAAAFDRATARRPLALPNGTEVAREYRLLQLGCRDGSARLAYDDDEADVGDDSSYARALSPFSLPGRLAGDVASSWHLHLLLDALHLNAREENVAIRSRLGDGLVFQLLARGRADWALFVVAASFPDPLVRERLARQILDRRLYARGASTRHNDELVQVLGLPEPWFQAATGLRAGIDGPPVAHAAALIKAQDFNGAHEALLRAAQPARALFFFRAHDHDLTSLRALLEDLDSRLDDDDDWRRGAGLYLDFLRFAEEKKKDSQVDLGAAARRLRDRVDDYEDDRPPTVGASAGTVHVPHLQRAFRQHITTTLATIELDRAPPSEKPALFDDLARSRFLAPQARLALLDDLAVDLLRGGSSSTDDEIAT</sequence>
<feature type="compositionally biased region" description="Acidic residues" evidence="1">
    <location>
        <begin position="7"/>
        <end position="17"/>
    </location>
</feature>
<feature type="domain" description="Nuclear pore complex protein NUP96 C-terminal" evidence="2">
    <location>
        <begin position="373"/>
        <end position="664"/>
    </location>
</feature>
<name>A0AAD7UMH9_9STRA</name>
<dbReference type="InterPro" id="IPR021967">
    <property type="entry name" value="Nup98_C"/>
</dbReference>
<feature type="region of interest" description="Disordered" evidence="1">
    <location>
        <begin position="84"/>
        <end position="122"/>
    </location>
</feature>
<proteinExistence type="predicted"/>
<dbReference type="EMBL" id="JAQMWT010000119">
    <property type="protein sequence ID" value="KAJ8610117.1"/>
    <property type="molecule type" value="Genomic_DNA"/>
</dbReference>
<dbReference type="AlphaFoldDB" id="A0AAD7UMH9"/>
<comment type="caution">
    <text evidence="3">The sequence shown here is derived from an EMBL/GenBank/DDBJ whole genome shotgun (WGS) entry which is preliminary data.</text>
</comment>
<reference evidence="3" key="1">
    <citation type="submission" date="2023-01" db="EMBL/GenBank/DDBJ databases">
        <title>Metagenome sequencing of chrysophaentin producing Chrysophaeum taylorii.</title>
        <authorList>
            <person name="Davison J."/>
            <person name="Bewley C."/>
        </authorList>
    </citation>
    <scope>NUCLEOTIDE SEQUENCE</scope>
    <source>
        <strain evidence="3">NIES-1699</strain>
    </source>
</reference>
<evidence type="ECO:0000313" key="4">
    <source>
        <dbReference type="Proteomes" id="UP001230188"/>
    </source>
</evidence>
<accession>A0AAD7UMH9</accession>
<dbReference type="Pfam" id="PF12110">
    <property type="entry name" value="Nup96"/>
    <property type="match status" value="1"/>
</dbReference>
<feature type="region of interest" description="Disordered" evidence="1">
    <location>
        <begin position="1"/>
        <end position="53"/>
    </location>
</feature>
<dbReference type="Proteomes" id="UP001230188">
    <property type="component" value="Unassembled WGS sequence"/>
</dbReference>
<keyword evidence="4" id="KW-1185">Reference proteome</keyword>